<dbReference type="Proteomes" id="UP001565368">
    <property type="component" value="Unassembled WGS sequence"/>
</dbReference>
<comment type="similarity">
    <text evidence="1 5">Belongs to the V-ATPase C subunit family.</text>
</comment>
<evidence type="ECO:0000256" key="1">
    <source>
        <dbReference type="ARBA" id="ARBA00006138"/>
    </source>
</evidence>
<evidence type="ECO:0000256" key="4">
    <source>
        <dbReference type="ARBA" id="ARBA00023065"/>
    </source>
</evidence>
<dbReference type="PANTHER" id="PTHR10137">
    <property type="entry name" value="V-TYPE PROTON ATPASE SUBUNIT C"/>
    <property type="match status" value="1"/>
</dbReference>
<comment type="subunit">
    <text evidence="5">V-ATPase is a heteromultimeric enzyme composed of a peripheral catalytic V1 complex (components A to H) attached to an integral membrane V0 proton pore complex.</text>
</comment>
<accession>A0ABR3PVJ0</accession>
<comment type="function">
    <text evidence="5">Subunit of the V1 complex of vacuolar(H+)-ATPase (V-ATPase), a multisubunit enzyme composed of a peripheral complex (V1) that hydrolyzes ATP and a membrane integral complex (V0) that translocates protons. V-ATPase is responsible for acidifying and maintaining the pH of intracellular compartments and in some cell types, is targeted to the plasma membrane, where it is responsible for acidifying the extracellular environment. Subunit C is necessary for the assembly of the catalytic sector of the enzyme and is likely to have a specific function in its catalytic activity.</text>
</comment>
<protein>
    <recommendedName>
        <fullName evidence="5">V-type proton ATPase subunit C</fullName>
    </recommendedName>
</protein>
<evidence type="ECO:0000313" key="7">
    <source>
        <dbReference type="Proteomes" id="UP001565368"/>
    </source>
</evidence>
<comment type="caution">
    <text evidence="6">The sequence shown here is derived from an EMBL/GenBank/DDBJ whole genome shotgun (WGS) entry which is preliminary data.</text>
</comment>
<organism evidence="6 7">
    <name type="scientific">Vanrija albida</name>
    <dbReference type="NCBI Taxonomy" id="181172"/>
    <lineage>
        <taxon>Eukaryota</taxon>
        <taxon>Fungi</taxon>
        <taxon>Dikarya</taxon>
        <taxon>Basidiomycota</taxon>
        <taxon>Agaricomycotina</taxon>
        <taxon>Tremellomycetes</taxon>
        <taxon>Trichosporonales</taxon>
        <taxon>Trichosporonaceae</taxon>
        <taxon>Vanrija</taxon>
    </lineage>
</organism>
<gene>
    <name evidence="6" type="primary">VMA5</name>
    <name evidence="6" type="ORF">Q8F55_008066</name>
</gene>
<dbReference type="InterPro" id="IPR004907">
    <property type="entry name" value="ATPase_V1-cplx_csu"/>
</dbReference>
<sequence length="392" mass="44635">MPSDLSYWLVSVPLHDGDPSAVLQEARKAVNNTVPVGGWEIPELKAGTLSSLINLSDSLPKTDQQFTTTVSKLLDTLRSLVSEDATRVAQHARVNDRPAEEYVLPDPNGNGSWQWDKRRWGDGGKVVDVIEALVQEMGTVETSQKQKSQQYQLAKGALTNLQRKQQGNLSTRSLLDVVKKEHLVENSEYLETLLVAVPKNNIKTWYEKYERLTPMVVPRSSQEVAKDGEFILVTVTLFRKVRDDFINKARENKFIVRDFKWDDQGLENQNKELAQLEKEEKELWTELLRLSRINFSEAYQLLAHLKTVRLFVESVLRYGLPADYSGFVVKPEPKTAVKTLKLLSAHYNYLGSAKSRDAKKGNTDEAAVGEWAGVMEQEYYDFVLFELPKIQF</sequence>
<keyword evidence="2 5" id="KW-0813">Transport</keyword>
<dbReference type="EMBL" id="JBBXJM010000006">
    <property type="protein sequence ID" value="KAL1406367.1"/>
    <property type="molecule type" value="Genomic_DNA"/>
</dbReference>
<name>A0ABR3PVJ0_9TREE</name>
<keyword evidence="4 5" id="KW-0406">Ion transport</keyword>
<proteinExistence type="inferred from homology"/>
<dbReference type="RefSeq" id="XP_069206311.1">
    <property type="nucleotide sequence ID" value="XM_069356470.1"/>
</dbReference>
<evidence type="ECO:0000313" key="6">
    <source>
        <dbReference type="EMBL" id="KAL1406367.1"/>
    </source>
</evidence>
<dbReference type="Gene3D" id="1.20.1460.10">
    <property type="entry name" value="subunit c (vma5p) of the yeast v-atpase, domain 2"/>
    <property type="match status" value="1"/>
</dbReference>
<keyword evidence="7" id="KW-1185">Reference proteome</keyword>
<dbReference type="CDD" id="cd14785">
    <property type="entry name" value="V-ATPase_C"/>
    <property type="match status" value="1"/>
</dbReference>
<keyword evidence="3 5" id="KW-0375">Hydrogen ion transport</keyword>
<dbReference type="GeneID" id="95989109"/>
<dbReference type="Pfam" id="PF03223">
    <property type="entry name" value="V-ATPase_C"/>
    <property type="match status" value="1"/>
</dbReference>
<dbReference type="SUPFAM" id="SSF118203">
    <property type="entry name" value="Vacuolar ATP synthase subunit C"/>
    <property type="match status" value="1"/>
</dbReference>
<evidence type="ECO:0000256" key="5">
    <source>
        <dbReference type="RuleBase" id="RU364010"/>
    </source>
</evidence>
<dbReference type="InterPro" id="IPR036132">
    <property type="entry name" value="Vac_ATP_synth_c_sf"/>
</dbReference>
<evidence type="ECO:0000256" key="3">
    <source>
        <dbReference type="ARBA" id="ARBA00022781"/>
    </source>
</evidence>
<reference evidence="6 7" key="1">
    <citation type="submission" date="2023-08" db="EMBL/GenBank/DDBJ databases">
        <title>Annotated Genome Sequence of Vanrija albida AlHP1.</title>
        <authorList>
            <person name="Herzog R."/>
        </authorList>
    </citation>
    <scope>NUCLEOTIDE SEQUENCE [LARGE SCALE GENOMIC DNA]</scope>
    <source>
        <strain evidence="6 7">AlHP1</strain>
    </source>
</reference>
<dbReference type="Gene3D" id="3.30.70.100">
    <property type="match status" value="1"/>
</dbReference>
<dbReference type="PANTHER" id="PTHR10137:SF0">
    <property type="entry name" value="V-TYPE PROTON ATPASE SUBUNIT C"/>
    <property type="match status" value="1"/>
</dbReference>
<dbReference type="Gene3D" id="3.30.70.1180">
    <property type="entry name" value="Vacuolar atp synthase subunit c, domain 1"/>
    <property type="match status" value="1"/>
</dbReference>
<evidence type="ECO:0000256" key="2">
    <source>
        <dbReference type="ARBA" id="ARBA00022448"/>
    </source>
</evidence>